<dbReference type="Proteomes" id="UP000589036">
    <property type="component" value="Unassembled WGS sequence"/>
</dbReference>
<dbReference type="Pfam" id="PF19593">
    <property type="entry name" value="DUF6098"/>
    <property type="match status" value="1"/>
</dbReference>
<sequence length="160" mass="17831">MSGAEDEYGASERPRDEGGDAPRLPVLRGLDELVELIEGRRGLYLRYSHGPAHDSGSLSLDYESGLELPGLSATVLDPEPWWRRPLADWLARQVCKYAGIAEEGESRRAWILAGRVTARGPDHEPLLVDVDPVAWLDGAVIREAHARYEQRFDVGRDSTR</sequence>
<feature type="region of interest" description="Disordered" evidence="1">
    <location>
        <begin position="1"/>
        <end position="24"/>
    </location>
</feature>
<dbReference type="InterPro" id="IPR046080">
    <property type="entry name" value="DUF6098"/>
</dbReference>
<keyword evidence="3" id="KW-1185">Reference proteome</keyword>
<organism evidence="2 3">
    <name type="scientific">Spinactinospora alkalitolerans</name>
    <dbReference type="NCBI Taxonomy" id="687207"/>
    <lineage>
        <taxon>Bacteria</taxon>
        <taxon>Bacillati</taxon>
        <taxon>Actinomycetota</taxon>
        <taxon>Actinomycetes</taxon>
        <taxon>Streptosporangiales</taxon>
        <taxon>Nocardiopsidaceae</taxon>
        <taxon>Spinactinospora</taxon>
    </lineage>
</organism>
<gene>
    <name evidence="2" type="ORF">HDA32_004395</name>
</gene>
<dbReference type="AlphaFoldDB" id="A0A852U160"/>
<comment type="caution">
    <text evidence="2">The sequence shown here is derived from an EMBL/GenBank/DDBJ whole genome shotgun (WGS) entry which is preliminary data.</text>
</comment>
<feature type="compositionally biased region" description="Basic and acidic residues" evidence="1">
    <location>
        <begin position="10"/>
        <end position="20"/>
    </location>
</feature>
<dbReference type="RefSeq" id="WP_246334449.1">
    <property type="nucleotide sequence ID" value="NZ_BAAAYY010000031.1"/>
</dbReference>
<protein>
    <submittedName>
        <fullName evidence="2">Uncharacterized protein</fullName>
    </submittedName>
</protein>
<evidence type="ECO:0000256" key="1">
    <source>
        <dbReference type="SAM" id="MobiDB-lite"/>
    </source>
</evidence>
<evidence type="ECO:0000313" key="2">
    <source>
        <dbReference type="EMBL" id="NYE49275.1"/>
    </source>
</evidence>
<name>A0A852U160_9ACTN</name>
<proteinExistence type="predicted"/>
<evidence type="ECO:0000313" key="3">
    <source>
        <dbReference type="Proteomes" id="UP000589036"/>
    </source>
</evidence>
<accession>A0A852U160</accession>
<reference evidence="2 3" key="1">
    <citation type="submission" date="2020-07" db="EMBL/GenBank/DDBJ databases">
        <title>Sequencing the genomes of 1000 actinobacteria strains.</title>
        <authorList>
            <person name="Klenk H.-P."/>
        </authorList>
    </citation>
    <scope>NUCLEOTIDE SEQUENCE [LARGE SCALE GENOMIC DNA]</scope>
    <source>
        <strain evidence="2 3">CXB654</strain>
    </source>
</reference>
<dbReference type="EMBL" id="JACCCC010000001">
    <property type="protein sequence ID" value="NYE49275.1"/>
    <property type="molecule type" value="Genomic_DNA"/>
</dbReference>